<reference evidence="3" key="1">
    <citation type="submission" date="2021-12" db="EMBL/GenBank/DDBJ databases">
        <authorList>
            <person name="Zaccaron A."/>
            <person name="Stergiopoulos I."/>
        </authorList>
    </citation>
    <scope>NUCLEOTIDE SEQUENCE</scope>
    <source>
        <strain evidence="3">Race5_Kim</strain>
    </source>
</reference>
<feature type="chain" id="PRO_5040348126" description="T6SS Phospholipase effector Tle1-like catalytic domain-containing protein" evidence="1">
    <location>
        <begin position="28"/>
        <end position="513"/>
    </location>
</feature>
<evidence type="ECO:0000313" key="3">
    <source>
        <dbReference type="EMBL" id="UJO10851.1"/>
    </source>
</evidence>
<dbReference type="Pfam" id="PF09994">
    <property type="entry name" value="T6SS_Tle1-like_cat"/>
    <property type="match status" value="1"/>
</dbReference>
<dbReference type="InterPro" id="IPR018712">
    <property type="entry name" value="Tle1-like_cat"/>
</dbReference>
<dbReference type="KEGG" id="ffu:CLAFUR5_00610"/>
<keyword evidence="4" id="KW-1185">Reference proteome</keyword>
<dbReference type="PANTHER" id="PTHR33840">
    <property type="match status" value="1"/>
</dbReference>
<dbReference type="GeneID" id="71980488"/>
<dbReference type="SUPFAM" id="SSF53474">
    <property type="entry name" value="alpha/beta-Hydrolases"/>
    <property type="match status" value="1"/>
</dbReference>
<feature type="signal peptide" evidence="1">
    <location>
        <begin position="1"/>
        <end position="27"/>
    </location>
</feature>
<dbReference type="PANTHER" id="PTHR33840:SF16">
    <property type="entry name" value="DUF2235 DOMAIN-CONTAINING PROTEIN"/>
    <property type="match status" value="1"/>
</dbReference>
<reference evidence="3" key="2">
    <citation type="journal article" date="2022" name="Microb. Genom.">
        <title>A chromosome-scale genome assembly of the tomato pathogen Cladosporium fulvum reveals a compartmentalized genome architecture and the presence of a dispensable chromosome.</title>
        <authorList>
            <person name="Zaccaron A.Z."/>
            <person name="Chen L.H."/>
            <person name="Samaras A."/>
            <person name="Stergiopoulos I."/>
        </authorList>
    </citation>
    <scope>NUCLEOTIDE SEQUENCE</scope>
    <source>
        <strain evidence="3">Race5_Kim</strain>
    </source>
</reference>
<evidence type="ECO:0000313" key="4">
    <source>
        <dbReference type="Proteomes" id="UP000756132"/>
    </source>
</evidence>
<evidence type="ECO:0000256" key="1">
    <source>
        <dbReference type="SAM" id="SignalP"/>
    </source>
</evidence>
<proteinExistence type="predicted"/>
<feature type="domain" description="T6SS Phospholipase effector Tle1-like catalytic" evidence="2">
    <location>
        <begin position="50"/>
        <end position="327"/>
    </location>
</feature>
<name>A0A9Q8L4R2_PASFU</name>
<keyword evidence="1" id="KW-0732">Signal</keyword>
<dbReference type="AlphaFoldDB" id="A0A9Q8L4R2"/>
<dbReference type="Proteomes" id="UP000756132">
    <property type="component" value="Chromosome 1"/>
</dbReference>
<protein>
    <recommendedName>
        <fullName evidence="2">T6SS Phospholipase effector Tle1-like catalytic domain-containing protein</fullName>
    </recommendedName>
</protein>
<dbReference type="InterPro" id="IPR029058">
    <property type="entry name" value="AB_hydrolase_fold"/>
</dbReference>
<dbReference type="EMBL" id="CP090163">
    <property type="protein sequence ID" value="UJO10851.1"/>
    <property type="molecule type" value="Genomic_DNA"/>
</dbReference>
<sequence>MAVAPRPCRIYWLVVFLFLLLSTRSLAEADLPFLNQTMADVSRSELASYKRIIICCDGTWLASDQGDNSTPSNVAKLARAIAPNGRDEEGRLVKQIVSYHSGLGSGDLATQKALYGGLGWGLDHDVTEIYDFIANNFEPNDELFFFGFSRGAFTVRSAAALVSNVGILSAVDMTSFTHMWSAWRAQDNKMPFCESAWYRSNKNQLHLKNVQVKVVGVWDTVGALSVPRWPVVSWLQKFNIVLNRKYEFHDTSVSSNIDYAFQTLALDEKRLTFPPTLWHKVDGGPAIALEQCWFPGVHSNIGGQAEEPLEDTDRGQIGANTLAWMVSINIDNLSGMLTFEDAAIRAIVDEHTKALKQNHIPDGWGCGKIVDNFSGWIGRFFWLLGTSVRTPGEYTRDAGTGKPGATNEYMHPMVRIRRERLKGWTPPSLNRWDYKPKGSGQVVQWSKSGAEDIPEYKMKAKNITIALATADGQPRFDTRESLSRSLCPSRILSELDAMVAAREKPLVDGHDEL</sequence>
<evidence type="ECO:0000259" key="2">
    <source>
        <dbReference type="Pfam" id="PF09994"/>
    </source>
</evidence>
<organism evidence="3 4">
    <name type="scientific">Passalora fulva</name>
    <name type="common">Tomato leaf mold</name>
    <name type="synonym">Cladosporium fulvum</name>
    <dbReference type="NCBI Taxonomy" id="5499"/>
    <lineage>
        <taxon>Eukaryota</taxon>
        <taxon>Fungi</taxon>
        <taxon>Dikarya</taxon>
        <taxon>Ascomycota</taxon>
        <taxon>Pezizomycotina</taxon>
        <taxon>Dothideomycetes</taxon>
        <taxon>Dothideomycetidae</taxon>
        <taxon>Mycosphaerellales</taxon>
        <taxon>Mycosphaerellaceae</taxon>
        <taxon>Fulvia</taxon>
    </lineage>
</organism>
<accession>A0A9Q8L4R2</accession>
<dbReference type="RefSeq" id="XP_047755217.1">
    <property type="nucleotide sequence ID" value="XM_047899758.1"/>
</dbReference>
<gene>
    <name evidence="3" type="ORF">CLAFUR5_00610</name>
</gene>
<dbReference type="OrthoDB" id="3057168at2759"/>